<name>A0A0E9XVJ2_ANGAN</name>
<proteinExistence type="predicted"/>
<protein>
    <submittedName>
        <fullName evidence="1">Uncharacterized protein</fullName>
    </submittedName>
</protein>
<dbReference type="EMBL" id="GBXM01001883">
    <property type="protein sequence ID" value="JAI06695.1"/>
    <property type="molecule type" value="Transcribed_RNA"/>
</dbReference>
<accession>A0A0E9XVJ2</accession>
<sequence length="34" mass="4102">MNLWSKNLFRVDPAVPMKLLQRFLLVPFCYSLNF</sequence>
<organism evidence="1">
    <name type="scientific">Anguilla anguilla</name>
    <name type="common">European freshwater eel</name>
    <name type="synonym">Muraena anguilla</name>
    <dbReference type="NCBI Taxonomy" id="7936"/>
    <lineage>
        <taxon>Eukaryota</taxon>
        <taxon>Metazoa</taxon>
        <taxon>Chordata</taxon>
        <taxon>Craniata</taxon>
        <taxon>Vertebrata</taxon>
        <taxon>Euteleostomi</taxon>
        <taxon>Actinopterygii</taxon>
        <taxon>Neopterygii</taxon>
        <taxon>Teleostei</taxon>
        <taxon>Anguilliformes</taxon>
        <taxon>Anguillidae</taxon>
        <taxon>Anguilla</taxon>
    </lineage>
</organism>
<dbReference type="AlphaFoldDB" id="A0A0E9XVJ2"/>
<evidence type="ECO:0000313" key="1">
    <source>
        <dbReference type="EMBL" id="JAI06695.1"/>
    </source>
</evidence>
<reference evidence="1" key="1">
    <citation type="submission" date="2014-11" db="EMBL/GenBank/DDBJ databases">
        <authorList>
            <person name="Amaro Gonzalez C."/>
        </authorList>
    </citation>
    <scope>NUCLEOTIDE SEQUENCE</scope>
</reference>
<reference evidence="1" key="2">
    <citation type="journal article" date="2015" name="Fish Shellfish Immunol.">
        <title>Early steps in the European eel (Anguilla anguilla)-Vibrio vulnificus interaction in the gills: Role of the RtxA13 toxin.</title>
        <authorList>
            <person name="Callol A."/>
            <person name="Pajuelo D."/>
            <person name="Ebbesson L."/>
            <person name="Teles M."/>
            <person name="MacKenzie S."/>
            <person name="Amaro C."/>
        </authorList>
    </citation>
    <scope>NUCLEOTIDE SEQUENCE</scope>
</reference>